<evidence type="ECO:0000256" key="3">
    <source>
        <dbReference type="ARBA" id="ARBA00023163"/>
    </source>
</evidence>
<sequence length="163" mass="18445">MGVDIKLSGPRSSYVSTDNDKVSAQVVEYLYLNSIKEVAFIGGPQDSIISNIRKQAFTHYMNQFGMLMKEEWIQYGNYFEDSGYQAMNRILDCSHYPKVVYAASDMMALGALKALKERKMQVPEDIMLVGCDDIEACRYSDPPLATVKQDKEKMGEISRLFVA</sequence>
<dbReference type="GO" id="GO:0003700">
    <property type="term" value="F:DNA-binding transcription factor activity"/>
    <property type="evidence" value="ECO:0007669"/>
    <property type="project" value="TreeGrafter"/>
</dbReference>
<evidence type="ECO:0000256" key="1">
    <source>
        <dbReference type="ARBA" id="ARBA00023015"/>
    </source>
</evidence>
<keyword evidence="3" id="KW-0804">Transcription</keyword>
<dbReference type="GO" id="GO:0000976">
    <property type="term" value="F:transcription cis-regulatory region binding"/>
    <property type="evidence" value="ECO:0007669"/>
    <property type="project" value="TreeGrafter"/>
</dbReference>
<dbReference type="RefSeq" id="WP_369403441.1">
    <property type="nucleotide sequence ID" value="NZ_BAVS01000002.1"/>
</dbReference>
<name>W4VGS9_9BACI</name>
<dbReference type="InterPro" id="IPR028082">
    <property type="entry name" value="Peripla_BP_I"/>
</dbReference>
<dbReference type="Proteomes" id="UP000019102">
    <property type="component" value="Unassembled WGS sequence"/>
</dbReference>
<dbReference type="SUPFAM" id="SSF53822">
    <property type="entry name" value="Periplasmic binding protein-like I"/>
    <property type="match status" value="1"/>
</dbReference>
<reference evidence="5 6" key="1">
    <citation type="journal article" date="2014" name="Genome Announc.">
        <title>Draft Genome Sequence of the Boron-Tolerant and Moderately Halotolerant Bacterium Gracilibacillus boraciitolerans JCM 21714T.</title>
        <authorList>
            <person name="Ahmed I."/>
            <person name="Oshima K."/>
            <person name="Suda W."/>
            <person name="Kitamura K."/>
            <person name="Iida T."/>
            <person name="Ohmori Y."/>
            <person name="Fujiwara T."/>
            <person name="Hattori M."/>
            <person name="Ohkuma M."/>
        </authorList>
    </citation>
    <scope>NUCLEOTIDE SEQUENCE [LARGE SCALE GENOMIC DNA]</scope>
    <source>
        <strain evidence="5 6">JCM 21714</strain>
    </source>
</reference>
<organism evidence="5 6">
    <name type="scientific">Gracilibacillus boraciitolerans JCM 21714</name>
    <dbReference type="NCBI Taxonomy" id="1298598"/>
    <lineage>
        <taxon>Bacteria</taxon>
        <taxon>Bacillati</taxon>
        <taxon>Bacillota</taxon>
        <taxon>Bacilli</taxon>
        <taxon>Bacillales</taxon>
        <taxon>Bacillaceae</taxon>
        <taxon>Gracilibacillus</taxon>
    </lineage>
</organism>
<dbReference type="CDD" id="cd06267">
    <property type="entry name" value="PBP1_LacI_sugar_binding-like"/>
    <property type="match status" value="1"/>
</dbReference>
<evidence type="ECO:0000313" key="6">
    <source>
        <dbReference type="Proteomes" id="UP000019102"/>
    </source>
</evidence>
<comment type="caution">
    <text evidence="5">The sequence shown here is derived from an EMBL/GenBank/DDBJ whole genome shotgun (WGS) entry which is preliminary data.</text>
</comment>
<keyword evidence="2" id="KW-0238">DNA-binding</keyword>
<dbReference type="PANTHER" id="PTHR30146:SF149">
    <property type="entry name" value="HTH-TYPE TRANSCRIPTIONAL REGULATOR EBGR"/>
    <property type="match status" value="1"/>
</dbReference>
<feature type="domain" description="Transcriptional regulator LacI/GalR-like sensor" evidence="4">
    <location>
        <begin position="27"/>
        <end position="156"/>
    </location>
</feature>
<evidence type="ECO:0000313" key="5">
    <source>
        <dbReference type="EMBL" id="GAE92023.1"/>
    </source>
</evidence>
<dbReference type="InterPro" id="IPR046335">
    <property type="entry name" value="LacI/GalR-like_sensor"/>
</dbReference>
<keyword evidence="6" id="KW-1185">Reference proteome</keyword>
<evidence type="ECO:0000256" key="2">
    <source>
        <dbReference type="ARBA" id="ARBA00023125"/>
    </source>
</evidence>
<keyword evidence="1" id="KW-0805">Transcription regulation</keyword>
<proteinExistence type="predicted"/>
<dbReference type="Pfam" id="PF13377">
    <property type="entry name" value="Peripla_BP_3"/>
    <property type="match status" value="1"/>
</dbReference>
<dbReference type="eggNOG" id="COG1609">
    <property type="taxonomic scope" value="Bacteria"/>
</dbReference>
<evidence type="ECO:0000259" key="4">
    <source>
        <dbReference type="Pfam" id="PF13377"/>
    </source>
</evidence>
<protein>
    <submittedName>
        <fullName evidence="5">HTH-type transcriptional regulator CelR</fullName>
    </submittedName>
</protein>
<dbReference type="EMBL" id="BAVS01000002">
    <property type="protein sequence ID" value="GAE92023.1"/>
    <property type="molecule type" value="Genomic_DNA"/>
</dbReference>
<dbReference type="AlphaFoldDB" id="W4VGS9"/>
<accession>W4VGS9</accession>
<dbReference type="Gene3D" id="3.40.50.2300">
    <property type="match status" value="2"/>
</dbReference>
<dbReference type="PANTHER" id="PTHR30146">
    <property type="entry name" value="LACI-RELATED TRANSCRIPTIONAL REPRESSOR"/>
    <property type="match status" value="1"/>
</dbReference>
<gene>
    <name evidence="5" type="ORF">JCM21714_1000</name>
</gene>
<dbReference type="STRING" id="1298598.JCM21714_1000"/>